<keyword evidence="3" id="KW-1185">Reference proteome</keyword>
<evidence type="ECO:0000313" key="3">
    <source>
        <dbReference type="Proteomes" id="UP000318590"/>
    </source>
</evidence>
<comment type="caution">
    <text evidence="2">The sequence shown here is derived from an EMBL/GenBank/DDBJ whole genome shotgun (WGS) entry which is preliminary data.</text>
</comment>
<proteinExistence type="predicted"/>
<dbReference type="RefSeq" id="WP_142832911.1">
    <property type="nucleotide sequence ID" value="NZ_VFSV01000001.1"/>
</dbReference>
<feature type="chain" id="PRO_5022071033" evidence="1">
    <location>
        <begin position="19"/>
        <end position="179"/>
    </location>
</feature>
<dbReference type="OrthoDB" id="7865311at2"/>
<evidence type="ECO:0000256" key="1">
    <source>
        <dbReference type="SAM" id="SignalP"/>
    </source>
</evidence>
<protein>
    <submittedName>
        <fullName evidence="2">Uncharacterized protein</fullName>
    </submittedName>
</protein>
<reference evidence="2 3" key="1">
    <citation type="submission" date="2019-06" db="EMBL/GenBank/DDBJ databases">
        <title>Paenimaribius caenipelagi gen. nov., sp. nov., isolated from a tidal flat.</title>
        <authorList>
            <person name="Yoon J.-H."/>
        </authorList>
    </citation>
    <scope>NUCLEOTIDE SEQUENCE [LARGE SCALE GENOMIC DNA]</scope>
    <source>
        <strain evidence="2 3">JBTF-M29</strain>
    </source>
</reference>
<gene>
    <name evidence="2" type="ORF">FEV53_00810</name>
</gene>
<evidence type="ECO:0000313" key="2">
    <source>
        <dbReference type="EMBL" id="TRD23589.1"/>
    </source>
</evidence>
<accession>A0A547QB29</accession>
<organism evidence="2 3">
    <name type="scientific">Palleronia caenipelagi</name>
    <dbReference type="NCBI Taxonomy" id="2489174"/>
    <lineage>
        <taxon>Bacteria</taxon>
        <taxon>Pseudomonadati</taxon>
        <taxon>Pseudomonadota</taxon>
        <taxon>Alphaproteobacteria</taxon>
        <taxon>Rhodobacterales</taxon>
        <taxon>Roseobacteraceae</taxon>
        <taxon>Palleronia</taxon>
    </lineage>
</organism>
<dbReference type="EMBL" id="VFSV01000001">
    <property type="protein sequence ID" value="TRD23589.1"/>
    <property type="molecule type" value="Genomic_DNA"/>
</dbReference>
<dbReference type="Proteomes" id="UP000318590">
    <property type="component" value="Unassembled WGS sequence"/>
</dbReference>
<dbReference type="AlphaFoldDB" id="A0A547QB29"/>
<name>A0A547QB29_9RHOB</name>
<sequence>MRYLLLCLSLLLPACVGSGGGGDIAPEVTPAIGGIAEACGVRGRALGTPVSTFPEQGKARFTLYDTNPSSSGARVFHVTGFADKCPRAIQAGNVVFGAPSVYDVLRIAGGSSVSSLVDTTYASIKRRVCGVGPTTPCPGASIDELEARTLFVTVYPRLGGAPSATLLIDRGKIVAASGG</sequence>
<feature type="signal peptide" evidence="1">
    <location>
        <begin position="1"/>
        <end position="18"/>
    </location>
</feature>
<keyword evidence="1" id="KW-0732">Signal</keyword>